<keyword evidence="2" id="KW-1185">Reference proteome</keyword>
<evidence type="ECO:0000313" key="2">
    <source>
        <dbReference type="Proteomes" id="UP000747542"/>
    </source>
</evidence>
<name>A0A8J5J7N8_HOMAM</name>
<organism evidence="1 2">
    <name type="scientific">Homarus americanus</name>
    <name type="common">American lobster</name>
    <dbReference type="NCBI Taxonomy" id="6706"/>
    <lineage>
        <taxon>Eukaryota</taxon>
        <taxon>Metazoa</taxon>
        <taxon>Ecdysozoa</taxon>
        <taxon>Arthropoda</taxon>
        <taxon>Crustacea</taxon>
        <taxon>Multicrustacea</taxon>
        <taxon>Malacostraca</taxon>
        <taxon>Eumalacostraca</taxon>
        <taxon>Eucarida</taxon>
        <taxon>Decapoda</taxon>
        <taxon>Pleocyemata</taxon>
        <taxon>Astacidea</taxon>
        <taxon>Nephropoidea</taxon>
        <taxon>Nephropidae</taxon>
        <taxon>Homarus</taxon>
    </lineage>
</organism>
<dbReference type="AlphaFoldDB" id="A0A8J5J7N8"/>
<accession>A0A8J5J7N8</accession>
<evidence type="ECO:0000313" key="1">
    <source>
        <dbReference type="EMBL" id="KAG7154212.1"/>
    </source>
</evidence>
<proteinExistence type="predicted"/>
<comment type="caution">
    <text evidence="1">The sequence shown here is derived from an EMBL/GenBank/DDBJ whole genome shotgun (WGS) entry which is preliminary data.</text>
</comment>
<dbReference type="EMBL" id="JAHLQT010044884">
    <property type="protein sequence ID" value="KAG7154212.1"/>
    <property type="molecule type" value="Genomic_DNA"/>
</dbReference>
<dbReference type="Proteomes" id="UP000747542">
    <property type="component" value="Unassembled WGS sequence"/>
</dbReference>
<sequence>MNSMAPSVRLPVMPTWAEDTDKRRHIRFNAPTSMETSSLHLHRLTPTQQLSTRLMLHPHNLGDVIVLCMITRQLTQTR</sequence>
<gene>
    <name evidence="1" type="ORF">Hamer_G024920</name>
</gene>
<reference evidence="1" key="1">
    <citation type="journal article" date="2021" name="Sci. Adv.">
        <title>The American lobster genome reveals insights on longevity, neural, and immune adaptations.</title>
        <authorList>
            <person name="Polinski J.M."/>
            <person name="Zimin A.V."/>
            <person name="Clark K.F."/>
            <person name="Kohn A.B."/>
            <person name="Sadowski N."/>
            <person name="Timp W."/>
            <person name="Ptitsyn A."/>
            <person name="Khanna P."/>
            <person name="Romanova D.Y."/>
            <person name="Williams P."/>
            <person name="Greenwood S.J."/>
            <person name="Moroz L.L."/>
            <person name="Walt D.R."/>
            <person name="Bodnar A.G."/>
        </authorList>
    </citation>
    <scope>NUCLEOTIDE SEQUENCE</scope>
    <source>
        <strain evidence="1">GMGI-L3</strain>
    </source>
</reference>
<protein>
    <submittedName>
        <fullName evidence="1">Uncharacterized protein</fullName>
    </submittedName>
</protein>